<comment type="caution">
    <text evidence="1">The sequence shown here is derived from an EMBL/GenBank/DDBJ whole genome shotgun (WGS) entry which is preliminary data.</text>
</comment>
<reference evidence="1 2" key="1">
    <citation type="submission" date="2017-10" db="EMBL/GenBank/DDBJ databases">
        <title>Comparative genomics in systemic dimorphic fungi from Ajellomycetaceae.</title>
        <authorList>
            <person name="Munoz J.F."/>
            <person name="Mcewen J.G."/>
            <person name="Clay O.K."/>
            <person name="Cuomo C.A."/>
        </authorList>
    </citation>
    <scope>NUCLEOTIDE SEQUENCE [LARGE SCALE GENOMIC DNA]</scope>
    <source>
        <strain evidence="1 2">UAMH4076</strain>
    </source>
</reference>
<proteinExistence type="predicted"/>
<accession>A0A2B7ZRZ6</accession>
<gene>
    <name evidence="1" type="ORF">GX50_01138</name>
</gene>
<dbReference type="EMBL" id="PDND01000013">
    <property type="protein sequence ID" value="PGH35968.1"/>
    <property type="molecule type" value="Genomic_DNA"/>
</dbReference>
<protein>
    <submittedName>
        <fullName evidence="1">Uncharacterized protein</fullName>
    </submittedName>
</protein>
<evidence type="ECO:0000313" key="2">
    <source>
        <dbReference type="Proteomes" id="UP000226031"/>
    </source>
</evidence>
<dbReference type="AlphaFoldDB" id="A0A2B7ZRZ6"/>
<organism evidence="1 2">
    <name type="scientific">[Emmonsia] crescens</name>
    <dbReference type="NCBI Taxonomy" id="73230"/>
    <lineage>
        <taxon>Eukaryota</taxon>
        <taxon>Fungi</taxon>
        <taxon>Dikarya</taxon>
        <taxon>Ascomycota</taxon>
        <taxon>Pezizomycotina</taxon>
        <taxon>Eurotiomycetes</taxon>
        <taxon>Eurotiomycetidae</taxon>
        <taxon>Onygenales</taxon>
        <taxon>Ajellomycetaceae</taxon>
        <taxon>Emergomyces</taxon>
    </lineage>
</organism>
<evidence type="ECO:0000313" key="1">
    <source>
        <dbReference type="EMBL" id="PGH35968.1"/>
    </source>
</evidence>
<sequence>MDDNAPGADAAAPEIQPTFSPFFFVTASDQFPNVSQSVKADVLEDQEQSKIQFNSDIPRNADKGGHGHGDRKVSFELVCGGHGDMLGRPIATKEGEIHSQDITSIYSMIYKNTPGQST</sequence>
<keyword evidence="2" id="KW-1185">Reference proteome</keyword>
<name>A0A2B7ZRZ6_9EURO</name>
<dbReference type="Proteomes" id="UP000226031">
    <property type="component" value="Unassembled WGS sequence"/>
</dbReference>